<accession>I0FF07</accession>
<dbReference type="AlphaFoldDB" id="I0FF07"/>
<reference evidence="1 2" key="1">
    <citation type="journal article" date="2012" name="J. Bacteriol.">
        <title>Complete Genome Sequence of Borrelia crocidurae.</title>
        <authorList>
            <person name="Elbir H."/>
            <person name="Gimenez G."/>
            <person name="Robert C."/>
            <person name="Bergstrom S."/>
            <person name="Cutler S."/>
            <person name="Raoult D."/>
            <person name="Drancourt M."/>
        </authorList>
    </citation>
    <scope>NUCLEOTIDE SEQUENCE [LARGE SCALE GENOMIC DNA]</scope>
    <source>
        <strain evidence="1 2">Achema</strain>
        <plasmid evidence="2">unnamed25</plasmid>
    </source>
</reference>
<dbReference type="KEGG" id="bcw:Q7M_1307"/>
<proteinExistence type="predicted"/>
<dbReference type="Proteomes" id="UP000005212">
    <property type="component" value="Plasmid unnamed25"/>
</dbReference>
<evidence type="ECO:0000313" key="2">
    <source>
        <dbReference type="Proteomes" id="UP000005212"/>
    </source>
</evidence>
<geneLocation type="plasmid" evidence="2">
    <name>unnamed25</name>
</geneLocation>
<reference evidence="2" key="2">
    <citation type="submission" date="2012-03" db="EMBL/GenBank/DDBJ databases">
        <title>Complete genome sequence of Borrelia crocidurae.</title>
        <authorList>
            <person name="Elbir H."/>
            <person name="Gimenez G."/>
            <person name="Robert C."/>
            <person name="Raoult D."/>
            <person name="Drancourt M."/>
        </authorList>
    </citation>
    <scope>NUCLEOTIDE SEQUENCE [LARGE SCALE GENOMIC DNA]</scope>
    <source>
        <strain evidence="2">Achema</strain>
        <plasmid evidence="2">unnamed25</plasmid>
    </source>
</reference>
<organism evidence="1 2">
    <name type="scientific">Borrelia crocidurae (strain Achema)</name>
    <dbReference type="NCBI Taxonomy" id="1155096"/>
    <lineage>
        <taxon>Bacteria</taxon>
        <taxon>Pseudomonadati</taxon>
        <taxon>Spirochaetota</taxon>
        <taxon>Spirochaetia</taxon>
        <taxon>Spirochaetales</taxon>
        <taxon>Borreliaceae</taxon>
        <taxon>Borrelia</taxon>
    </lineage>
</organism>
<gene>
    <name evidence="1" type="ordered locus">Q7M_1307</name>
</gene>
<evidence type="ECO:0000313" key="1">
    <source>
        <dbReference type="EMBL" id="AFI32063.1"/>
    </source>
</evidence>
<sequence length="31" mass="3716">MKTTVSFFINSKTQNLKYLLFYICNIRCIVL</sequence>
<name>I0FF07_BORCA</name>
<keyword evidence="1" id="KW-0614">Plasmid</keyword>
<dbReference type="EMBL" id="CP003451">
    <property type="protein sequence ID" value="AFI32063.1"/>
    <property type="molecule type" value="Genomic_DNA"/>
</dbReference>
<protein>
    <submittedName>
        <fullName evidence="1">Uncharacterized protein</fullName>
    </submittedName>
</protein>
<dbReference type="HOGENOM" id="CLU_3395371_0_0_12"/>